<protein>
    <submittedName>
        <fullName evidence="1">Uncharacterized protein</fullName>
    </submittedName>
</protein>
<sequence>MFSASSIKAASPERLAQIKEKYANKPETPSLAPSHIESPEIKILQDYLNKFIFYRHSYIDEIPKGILKPGDPNYERYKCRGTWWTIISGNIQLARDQGIFKDAHILQAVQNFLEYIKIVQTRRSSQMKQGLEYRYSAEDIGGADAFLDTFITYLSARIVESGAEKAPPATA</sequence>
<evidence type="ECO:0000313" key="2">
    <source>
        <dbReference type="Proteomes" id="UP000033999"/>
    </source>
</evidence>
<gene>
    <name evidence="1" type="ORF">UX10_C0016G0004</name>
</gene>
<dbReference type="AlphaFoldDB" id="A0A0G1MFL3"/>
<comment type="caution">
    <text evidence="1">The sequence shown here is derived from an EMBL/GenBank/DDBJ whole genome shotgun (WGS) entry which is preliminary data.</text>
</comment>
<reference evidence="1 2" key="1">
    <citation type="journal article" date="2015" name="Nature">
        <title>rRNA introns, odd ribosomes, and small enigmatic genomes across a large radiation of phyla.</title>
        <authorList>
            <person name="Brown C.T."/>
            <person name="Hug L.A."/>
            <person name="Thomas B.C."/>
            <person name="Sharon I."/>
            <person name="Castelle C.J."/>
            <person name="Singh A."/>
            <person name="Wilkins M.J."/>
            <person name="Williams K.H."/>
            <person name="Banfield J.F."/>
        </authorList>
    </citation>
    <scope>NUCLEOTIDE SEQUENCE [LARGE SCALE GENOMIC DNA]</scope>
</reference>
<accession>A0A0G1MFL3</accession>
<organism evidence="1 2">
    <name type="scientific">Candidatus Magasanikbacteria bacterium GW2011_GWA2_45_39</name>
    <dbReference type="NCBI Taxonomy" id="1619041"/>
    <lineage>
        <taxon>Bacteria</taxon>
        <taxon>Candidatus Magasanikiibacteriota</taxon>
    </lineage>
</organism>
<dbReference type="Proteomes" id="UP000033999">
    <property type="component" value="Unassembled WGS sequence"/>
</dbReference>
<name>A0A0G1MFL3_9BACT</name>
<dbReference type="EMBL" id="LCKX01000016">
    <property type="protein sequence ID" value="KKU07049.1"/>
    <property type="molecule type" value="Genomic_DNA"/>
</dbReference>
<evidence type="ECO:0000313" key="1">
    <source>
        <dbReference type="EMBL" id="KKU07049.1"/>
    </source>
</evidence>
<proteinExistence type="predicted"/>